<dbReference type="Gene3D" id="2.60.40.4100">
    <property type="entry name" value="Zona pellucida, ZP-C domain"/>
    <property type="match status" value="1"/>
</dbReference>
<dbReference type="OrthoDB" id="9928644at2759"/>
<dbReference type="AlphaFoldDB" id="A0A9F5MY05"/>
<dbReference type="GO" id="GO:0032190">
    <property type="term" value="F:acrosin binding"/>
    <property type="evidence" value="ECO:0007669"/>
    <property type="project" value="TreeGrafter"/>
</dbReference>
<keyword evidence="3" id="KW-1185">Reference proteome</keyword>
<evidence type="ECO:0000313" key="4">
    <source>
        <dbReference type="RefSeq" id="XP_025030484.1"/>
    </source>
</evidence>
<gene>
    <name evidence="4" type="primary">LOC112542273</name>
</gene>
<sequence length="353" mass="39494">MNMELEMLLKVPENSVIYKCNKTSLHLAIKMDPWGTGLRLDPELLYLGSCPSSHVNNALGFFHFQYSFQECRFARLTSGKMVEYSTRLVYRPVSSLGGQYNSPFTERINCTTFEAQRPTPARVTGSGLLSGSGGLMFQGTFMNEDFSAPSDLSVFLLGSEIHIEFMAQRFFHQPLRLFVDECVAAEAAELSRSSRNYSVIANHGCLLDSRDSNSRFLPRHAPDVLRLSLQAFEFVGINTDVYLHCRLLIWDPKVLTDPTRKACSFNRDTNRWEALDGTSHSVCSCCDSVCESAGSRHKREAKDSASEVNPWQSDVVMGRFTVQRPAHNGGDFEWGPNHTLLIQSHQGGEGSKA</sequence>
<dbReference type="PANTHER" id="PTHR11576:SF3">
    <property type="entry name" value="SI:CH211-14A17.6-RELATED"/>
    <property type="match status" value="1"/>
</dbReference>
<evidence type="ECO:0000256" key="1">
    <source>
        <dbReference type="ARBA" id="ARBA00023157"/>
    </source>
</evidence>
<dbReference type="GO" id="GO:0007339">
    <property type="term" value="P:binding of sperm to zona pellucida"/>
    <property type="evidence" value="ECO:0007669"/>
    <property type="project" value="TreeGrafter"/>
</dbReference>
<dbReference type="Proteomes" id="UP000695026">
    <property type="component" value="Unplaced"/>
</dbReference>
<dbReference type="InterPro" id="IPR001507">
    <property type="entry name" value="ZP_dom"/>
</dbReference>
<dbReference type="OMA" id="QECRFAR"/>
<dbReference type="GeneID" id="112542273"/>
<feature type="domain" description="ZP" evidence="2">
    <location>
        <begin position="19"/>
        <end position="270"/>
    </location>
</feature>
<dbReference type="InterPro" id="IPR042235">
    <property type="entry name" value="ZP-C_dom"/>
</dbReference>
<dbReference type="GO" id="GO:2000344">
    <property type="term" value="P:positive regulation of acrosome reaction"/>
    <property type="evidence" value="ECO:0007669"/>
    <property type="project" value="TreeGrafter"/>
</dbReference>
<dbReference type="PROSITE" id="PS51034">
    <property type="entry name" value="ZP_2"/>
    <property type="match status" value="1"/>
</dbReference>
<proteinExistence type="predicted"/>
<dbReference type="KEGG" id="pbi:112542273"/>
<evidence type="ECO:0000313" key="3">
    <source>
        <dbReference type="Proteomes" id="UP000695026"/>
    </source>
</evidence>
<reference evidence="4" key="1">
    <citation type="submission" date="2025-08" db="UniProtKB">
        <authorList>
            <consortium name="RefSeq"/>
        </authorList>
    </citation>
    <scope>IDENTIFICATION</scope>
    <source>
        <tissue evidence="4">Liver</tissue>
    </source>
</reference>
<evidence type="ECO:0000259" key="2">
    <source>
        <dbReference type="PROSITE" id="PS51034"/>
    </source>
</evidence>
<dbReference type="FunFam" id="2.60.40.4100:FF:000002">
    <property type="entry name" value="Zona pellucida sperm-binding protein 3"/>
    <property type="match status" value="1"/>
</dbReference>
<name>A0A9F5MY05_PYTBI</name>
<keyword evidence="1" id="KW-1015">Disulfide bond</keyword>
<dbReference type="GO" id="GO:0031012">
    <property type="term" value="C:extracellular matrix"/>
    <property type="evidence" value="ECO:0007669"/>
    <property type="project" value="TreeGrafter"/>
</dbReference>
<dbReference type="Gene3D" id="2.60.40.3210">
    <property type="entry name" value="Zona pellucida, ZP-N domain"/>
    <property type="match status" value="1"/>
</dbReference>
<dbReference type="GO" id="GO:0035803">
    <property type="term" value="P:egg coat formation"/>
    <property type="evidence" value="ECO:0007669"/>
    <property type="project" value="TreeGrafter"/>
</dbReference>
<dbReference type="InterPro" id="IPR055355">
    <property type="entry name" value="ZP-C"/>
</dbReference>
<organism evidence="3 4">
    <name type="scientific">Python bivittatus</name>
    <name type="common">Burmese python</name>
    <name type="synonym">Python molurus bivittatus</name>
    <dbReference type="NCBI Taxonomy" id="176946"/>
    <lineage>
        <taxon>Eukaryota</taxon>
        <taxon>Metazoa</taxon>
        <taxon>Chordata</taxon>
        <taxon>Craniata</taxon>
        <taxon>Vertebrata</taxon>
        <taxon>Euteleostomi</taxon>
        <taxon>Lepidosauria</taxon>
        <taxon>Squamata</taxon>
        <taxon>Bifurcata</taxon>
        <taxon>Unidentata</taxon>
        <taxon>Episquamata</taxon>
        <taxon>Toxicofera</taxon>
        <taxon>Serpentes</taxon>
        <taxon>Henophidia</taxon>
        <taxon>Pythonidae</taxon>
        <taxon>Python</taxon>
    </lineage>
</organism>
<dbReference type="SMART" id="SM00241">
    <property type="entry name" value="ZP"/>
    <property type="match status" value="1"/>
</dbReference>
<dbReference type="Pfam" id="PF00100">
    <property type="entry name" value="Zona_pellucida"/>
    <property type="match status" value="1"/>
</dbReference>
<protein>
    <submittedName>
        <fullName evidence="4">Zona pellucida sperm-binding protein 3-like</fullName>
    </submittedName>
</protein>
<dbReference type="PANTHER" id="PTHR11576">
    <property type="entry name" value="ZONA PELLUCIDA SPERM-BINDING PROTEIN 3"/>
    <property type="match status" value="1"/>
</dbReference>
<accession>A0A9F5MY05</accession>
<dbReference type="RefSeq" id="XP_025030484.1">
    <property type="nucleotide sequence ID" value="XM_025174716.1"/>
</dbReference>